<comment type="caution">
    <text evidence="2">The sequence shown here is derived from an EMBL/GenBank/DDBJ whole genome shotgun (WGS) entry which is preliminary data.</text>
</comment>
<sequence>MTQSLHSRQPVAIDVLVVGAGSAGVAAAVSAAEEGARTLLVDAAGSFGGTLCRGNYWNTAPASTIGKGIRWWQGSLSAWSTVLSKTARRPVMCRIMSATPPRARRLIIPN</sequence>
<keyword evidence="1" id="KW-0560">Oxidoreductase</keyword>
<dbReference type="PANTHER" id="PTHR42949:SF3">
    <property type="entry name" value="ANAEROBIC GLYCEROL-3-PHOSPHATE DEHYDROGENASE SUBUNIT B"/>
    <property type="match status" value="1"/>
</dbReference>
<dbReference type="PRINTS" id="PR00368">
    <property type="entry name" value="FADPNR"/>
</dbReference>
<organism evidence="2 3">
    <name type="scientific">Candidatus Sodalis endolongispinus</name>
    <dbReference type="NCBI Taxonomy" id="2812662"/>
    <lineage>
        <taxon>Bacteria</taxon>
        <taxon>Pseudomonadati</taxon>
        <taxon>Pseudomonadota</taxon>
        <taxon>Gammaproteobacteria</taxon>
        <taxon>Enterobacterales</taxon>
        <taxon>Bruguierivoracaceae</taxon>
        <taxon>Sodalis</taxon>
    </lineage>
</organism>
<dbReference type="EMBL" id="JAFJYC010000002">
    <property type="protein sequence ID" value="MBT9432851.1"/>
    <property type="molecule type" value="Genomic_DNA"/>
</dbReference>
<dbReference type="InterPro" id="IPR036188">
    <property type="entry name" value="FAD/NAD-bd_sf"/>
</dbReference>
<evidence type="ECO:0000313" key="3">
    <source>
        <dbReference type="Proteomes" id="UP000811282"/>
    </source>
</evidence>
<keyword evidence="3" id="KW-1185">Reference proteome</keyword>
<dbReference type="InterPro" id="IPR051691">
    <property type="entry name" value="Metab_Enz_Cyan_OpOx_G3PDH"/>
</dbReference>
<proteinExistence type="predicted"/>
<name>A0ABS5YFQ2_9GAMM</name>
<gene>
    <name evidence="2" type="ORF">JZM24_13235</name>
</gene>
<accession>A0ABS5YFQ2</accession>
<evidence type="ECO:0000313" key="2">
    <source>
        <dbReference type="EMBL" id="MBT9432851.1"/>
    </source>
</evidence>
<reference evidence="2 3" key="1">
    <citation type="journal article" date="2021" name="Genome Biol. Evol.">
        <title>The evolution of interdependence in a four-way mealybug symbiosis.</title>
        <authorList>
            <person name="Garber A.I."/>
            <person name="Kupper M."/>
            <person name="Laetsch D.R."/>
            <person name="Weldon S.R."/>
            <person name="Ladinsky M.S."/>
            <person name="Bjorkman P.J."/>
            <person name="McCutcheon J.P."/>
        </authorList>
    </citation>
    <scope>NUCLEOTIDE SEQUENCE [LARGE SCALE GENOMIC DNA]</scope>
    <source>
        <strain evidence="2">SOD</strain>
    </source>
</reference>
<dbReference type="PANTHER" id="PTHR42949">
    <property type="entry name" value="ANAEROBIC GLYCEROL-3-PHOSPHATE DEHYDROGENASE SUBUNIT B"/>
    <property type="match status" value="1"/>
</dbReference>
<dbReference type="Gene3D" id="3.50.50.60">
    <property type="entry name" value="FAD/NAD(P)-binding domain"/>
    <property type="match status" value="1"/>
</dbReference>
<dbReference type="Pfam" id="PF12831">
    <property type="entry name" value="FAD_oxidored"/>
    <property type="match status" value="1"/>
</dbReference>
<evidence type="ECO:0000256" key="1">
    <source>
        <dbReference type="ARBA" id="ARBA00023002"/>
    </source>
</evidence>
<protein>
    <submittedName>
        <fullName evidence="2">FAD-dependent oxidoreductase</fullName>
    </submittedName>
</protein>
<dbReference type="SUPFAM" id="SSF51905">
    <property type="entry name" value="FAD/NAD(P)-binding domain"/>
    <property type="match status" value="1"/>
</dbReference>
<dbReference type="Proteomes" id="UP000811282">
    <property type="component" value="Unassembled WGS sequence"/>
</dbReference>